<protein>
    <submittedName>
        <fullName evidence="1">Uncharacterized protein</fullName>
    </submittedName>
</protein>
<sequence>MAIQTQKHNLFIIEIKTIALEYNFSESKPYRFLISIVQRDFQKI</sequence>
<evidence type="ECO:0000313" key="1">
    <source>
        <dbReference type="EMBL" id="MPN48525.1"/>
    </source>
</evidence>
<reference evidence="1" key="1">
    <citation type="submission" date="2019-08" db="EMBL/GenBank/DDBJ databases">
        <authorList>
            <person name="Kucharzyk K."/>
            <person name="Murdoch R.W."/>
            <person name="Higgins S."/>
            <person name="Loffler F."/>
        </authorList>
    </citation>
    <scope>NUCLEOTIDE SEQUENCE</scope>
</reference>
<dbReference type="AlphaFoldDB" id="A0A645IB86"/>
<accession>A0A645IB86</accession>
<gene>
    <name evidence="1" type="ORF">SDC9_196133</name>
</gene>
<organism evidence="1">
    <name type="scientific">bioreactor metagenome</name>
    <dbReference type="NCBI Taxonomy" id="1076179"/>
    <lineage>
        <taxon>unclassified sequences</taxon>
        <taxon>metagenomes</taxon>
        <taxon>ecological metagenomes</taxon>
    </lineage>
</organism>
<name>A0A645IB86_9ZZZZ</name>
<dbReference type="EMBL" id="VSSQ01110926">
    <property type="protein sequence ID" value="MPN48525.1"/>
    <property type="molecule type" value="Genomic_DNA"/>
</dbReference>
<proteinExistence type="predicted"/>
<comment type="caution">
    <text evidence="1">The sequence shown here is derived from an EMBL/GenBank/DDBJ whole genome shotgun (WGS) entry which is preliminary data.</text>
</comment>